<dbReference type="AlphaFoldDB" id="A0A8S1HMM3"/>
<sequence>MMGPPRKMPSRLSASRIPSSDKAERSSSAPPSDAVSTKTLNKAKERLEYMIDNWKRKSVLENIDRLLLEQLMATEALFFVPFCAISSALMHHFFLPLPLSTTS</sequence>
<comment type="caution">
    <text evidence="2">The sequence shown here is derived from an EMBL/GenBank/DDBJ whole genome shotgun (WGS) entry which is preliminary data.</text>
</comment>
<protein>
    <submittedName>
        <fullName evidence="2">Uncharacterized protein</fullName>
    </submittedName>
</protein>
<evidence type="ECO:0000313" key="3">
    <source>
        <dbReference type="Proteomes" id="UP000835052"/>
    </source>
</evidence>
<name>A0A8S1HMM3_9PELO</name>
<organism evidence="2 3">
    <name type="scientific">Caenorhabditis auriculariae</name>
    <dbReference type="NCBI Taxonomy" id="2777116"/>
    <lineage>
        <taxon>Eukaryota</taxon>
        <taxon>Metazoa</taxon>
        <taxon>Ecdysozoa</taxon>
        <taxon>Nematoda</taxon>
        <taxon>Chromadorea</taxon>
        <taxon>Rhabditida</taxon>
        <taxon>Rhabditina</taxon>
        <taxon>Rhabditomorpha</taxon>
        <taxon>Rhabditoidea</taxon>
        <taxon>Rhabditidae</taxon>
        <taxon>Peloderinae</taxon>
        <taxon>Caenorhabditis</taxon>
    </lineage>
</organism>
<feature type="compositionally biased region" description="Polar residues" evidence="1">
    <location>
        <begin position="26"/>
        <end position="39"/>
    </location>
</feature>
<gene>
    <name evidence="2" type="ORF">CAUJ_LOCUS11567</name>
</gene>
<feature type="region of interest" description="Disordered" evidence="1">
    <location>
        <begin position="1"/>
        <end position="39"/>
    </location>
</feature>
<keyword evidence="3" id="KW-1185">Reference proteome</keyword>
<evidence type="ECO:0000313" key="2">
    <source>
        <dbReference type="EMBL" id="CAD6195648.1"/>
    </source>
</evidence>
<evidence type="ECO:0000256" key="1">
    <source>
        <dbReference type="SAM" id="MobiDB-lite"/>
    </source>
</evidence>
<dbReference type="EMBL" id="CAJGYM010000058">
    <property type="protein sequence ID" value="CAD6195648.1"/>
    <property type="molecule type" value="Genomic_DNA"/>
</dbReference>
<reference evidence="2" key="1">
    <citation type="submission" date="2020-10" db="EMBL/GenBank/DDBJ databases">
        <authorList>
            <person name="Kikuchi T."/>
        </authorList>
    </citation>
    <scope>NUCLEOTIDE SEQUENCE</scope>
    <source>
        <strain evidence="2">NKZ352</strain>
    </source>
</reference>
<accession>A0A8S1HMM3</accession>
<proteinExistence type="predicted"/>
<dbReference type="Proteomes" id="UP000835052">
    <property type="component" value="Unassembled WGS sequence"/>
</dbReference>